<dbReference type="AlphaFoldDB" id="A0A1J5EEZ4"/>
<evidence type="ECO:0000259" key="3">
    <source>
        <dbReference type="Pfam" id="PF02397"/>
    </source>
</evidence>
<reference evidence="4 5" key="1">
    <citation type="journal article" date="2016" name="Environ. Microbiol.">
        <title>Genomic resolution of a cold subsurface aquifer community provides metabolic insights for novel microbes adapted to high CO concentrations.</title>
        <authorList>
            <person name="Probst A.J."/>
            <person name="Castelle C.J."/>
            <person name="Singh A."/>
            <person name="Brown C.T."/>
            <person name="Anantharaman K."/>
            <person name="Sharon I."/>
            <person name="Hug L.A."/>
            <person name="Burstein D."/>
            <person name="Emerson J.B."/>
            <person name="Thomas B.C."/>
            <person name="Banfield J.F."/>
        </authorList>
    </citation>
    <scope>NUCLEOTIDE SEQUENCE [LARGE SCALE GENOMIC DNA]</scope>
    <source>
        <strain evidence="4">CG2_30_40_21</strain>
    </source>
</reference>
<dbReference type="Proteomes" id="UP000183085">
    <property type="component" value="Unassembled WGS sequence"/>
</dbReference>
<dbReference type="GO" id="GO:0016780">
    <property type="term" value="F:phosphotransferase activity, for other substituted phosphate groups"/>
    <property type="evidence" value="ECO:0007669"/>
    <property type="project" value="TreeGrafter"/>
</dbReference>
<evidence type="ECO:0000313" key="4">
    <source>
        <dbReference type="EMBL" id="OIP41264.1"/>
    </source>
</evidence>
<protein>
    <recommendedName>
        <fullName evidence="3">Bacterial sugar transferase domain-containing protein</fullName>
    </recommendedName>
</protein>
<dbReference type="EMBL" id="MNYI01000089">
    <property type="protein sequence ID" value="OIP41264.1"/>
    <property type="molecule type" value="Genomic_DNA"/>
</dbReference>
<dbReference type="Pfam" id="PF02397">
    <property type="entry name" value="Bac_transf"/>
    <property type="match status" value="1"/>
</dbReference>
<keyword evidence="2" id="KW-0472">Membrane</keyword>
<feature type="domain" description="Bacterial sugar transferase" evidence="3">
    <location>
        <begin position="27"/>
        <end position="209"/>
    </location>
</feature>
<dbReference type="InterPro" id="IPR003362">
    <property type="entry name" value="Bact_transf"/>
</dbReference>
<dbReference type="PANTHER" id="PTHR30576">
    <property type="entry name" value="COLANIC BIOSYNTHESIS UDP-GLUCOSE LIPID CARRIER TRANSFERASE"/>
    <property type="match status" value="1"/>
</dbReference>
<dbReference type="STRING" id="1817895.AUJ95_03605"/>
<organism evidence="4 5">
    <name type="scientific">Candidatus Desantisbacteria bacterium CG2_30_40_21</name>
    <dbReference type="NCBI Taxonomy" id="1817895"/>
    <lineage>
        <taxon>Bacteria</taxon>
        <taxon>Candidatus Desantisiibacteriota</taxon>
    </lineage>
</organism>
<gene>
    <name evidence="4" type="ORF">AUJ95_03605</name>
</gene>
<keyword evidence="2" id="KW-1133">Transmembrane helix</keyword>
<comment type="caution">
    <text evidence="4">The sequence shown here is derived from an EMBL/GenBank/DDBJ whole genome shotgun (WGS) entry which is preliminary data.</text>
</comment>
<feature type="transmembrane region" description="Helical" evidence="2">
    <location>
        <begin position="32"/>
        <end position="53"/>
    </location>
</feature>
<proteinExistence type="inferred from homology"/>
<evidence type="ECO:0000256" key="1">
    <source>
        <dbReference type="ARBA" id="ARBA00006464"/>
    </source>
</evidence>
<accession>A0A1J5EEZ4</accession>
<comment type="similarity">
    <text evidence="1">Belongs to the bacterial sugar transferase family.</text>
</comment>
<keyword evidence="2" id="KW-0812">Transmembrane</keyword>
<name>A0A1J5EEZ4_9BACT</name>
<dbReference type="PANTHER" id="PTHR30576:SF0">
    <property type="entry name" value="UNDECAPRENYL-PHOSPHATE N-ACETYLGALACTOSAMINYL 1-PHOSPHATE TRANSFERASE-RELATED"/>
    <property type="match status" value="1"/>
</dbReference>
<sequence length="230" mass="26860">MARIACKYYREKKGVDKKETFYRRKGKRIIDIIGAISGLIVFSGLFVIIWLLVKITSSGPAIYKQVRVGKDGEFFTLYKFRSMRRDAEIHSGPQETTRNDVRITFIGRVIRKTGLDEMPQFFNVLKGDMRIVGPRPERPYFVSQNKCFQGKWLSVKPGLFGLVELKYGFSDDCPHITPEDKVPLDLGYIDKYSCWMDIKIFFAVVWKILFRHFYFSRILSKETTVPVKKE</sequence>
<evidence type="ECO:0000313" key="5">
    <source>
        <dbReference type="Proteomes" id="UP000183085"/>
    </source>
</evidence>
<evidence type="ECO:0000256" key="2">
    <source>
        <dbReference type="SAM" id="Phobius"/>
    </source>
</evidence>